<protein>
    <submittedName>
        <fullName evidence="1">Uncharacterized protein</fullName>
    </submittedName>
</protein>
<dbReference type="EMBL" id="CP023777">
    <property type="protein sequence ID" value="ATL49389.1"/>
    <property type="molecule type" value="Genomic_DNA"/>
</dbReference>
<gene>
    <name evidence="1" type="ORF">COR50_20635</name>
</gene>
<organism evidence="1 2">
    <name type="scientific">Chitinophaga caeni</name>
    <dbReference type="NCBI Taxonomy" id="2029983"/>
    <lineage>
        <taxon>Bacteria</taxon>
        <taxon>Pseudomonadati</taxon>
        <taxon>Bacteroidota</taxon>
        <taxon>Chitinophagia</taxon>
        <taxon>Chitinophagales</taxon>
        <taxon>Chitinophagaceae</taxon>
        <taxon>Chitinophaga</taxon>
    </lineage>
</organism>
<dbReference type="OrthoDB" id="670252at2"/>
<evidence type="ECO:0000313" key="1">
    <source>
        <dbReference type="EMBL" id="ATL49389.1"/>
    </source>
</evidence>
<sequence>MLLILFIENTFKLFLCKSIYINDIIILKNKLYKIDSTSKSNEGFIGFFDWLRKNDKTIVGIRLNFFDYLNYCNVLITKSFVKYVFENRSIELMFKGEYFNFDLSGDQDFTNNFVYESEDGEYVFTFGLDHLTEDELKSLQEYCEVITEEELGSC</sequence>
<dbReference type="RefSeq" id="WP_098195756.1">
    <property type="nucleotide sequence ID" value="NZ_CP023777.1"/>
</dbReference>
<accession>A0A291QZD8</accession>
<name>A0A291QZD8_9BACT</name>
<reference evidence="1 2" key="1">
    <citation type="submission" date="2017-10" db="EMBL/GenBank/DDBJ databases">
        <title>Paenichitinophaga pekingensis gen. nov., sp. nov., isolated from activated sludge.</title>
        <authorList>
            <person name="Jin D."/>
            <person name="Kong X."/>
            <person name="Deng Y."/>
            <person name="Bai Z."/>
        </authorList>
    </citation>
    <scope>NUCLEOTIDE SEQUENCE [LARGE SCALE GENOMIC DNA]</scope>
    <source>
        <strain evidence="1 2">13</strain>
    </source>
</reference>
<dbReference type="AlphaFoldDB" id="A0A291QZD8"/>
<proteinExistence type="predicted"/>
<dbReference type="Proteomes" id="UP000220133">
    <property type="component" value="Chromosome"/>
</dbReference>
<dbReference type="KEGG" id="cbae:COR50_20635"/>
<keyword evidence="2" id="KW-1185">Reference proteome</keyword>
<evidence type="ECO:0000313" key="2">
    <source>
        <dbReference type="Proteomes" id="UP000220133"/>
    </source>
</evidence>